<dbReference type="Gene3D" id="3.40.50.300">
    <property type="entry name" value="P-loop containing nucleotide triphosphate hydrolases"/>
    <property type="match status" value="1"/>
</dbReference>
<gene>
    <name evidence="1" type="ORF">LKD42_02200</name>
</gene>
<dbReference type="Pfam" id="PF13189">
    <property type="entry name" value="Cytidylate_kin2"/>
    <property type="match status" value="1"/>
</dbReference>
<name>A0ABS8ESG6_9FIRM</name>
<accession>A0ABS8ESG6</accession>
<comment type="caution">
    <text evidence="1">The sequence shown here is derived from an EMBL/GenBank/DDBJ whole genome shotgun (WGS) entry which is preliminary data.</text>
</comment>
<dbReference type="Proteomes" id="UP001299235">
    <property type="component" value="Unassembled WGS sequence"/>
</dbReference>
<dbReference type="RefSeq" id="WP_022119366.1">
    <property type="nucleotide sequence ID" value="NZ_JAJEQE010000004.1"/>
</dbReference>
<dbReference type="InterPro" id="IPR027417">
    <property type="entry name" value="P-loop_NTPase"/>
</dbReference>
<dbReference type="EMBL" id="JAJEQE010000004">
    <property type="protein sequence ID" value="MCC2148070.1"/>
    <property type="molecule type" value="Genomic_DNA"/>
</dbReference>
<sequence length="197" mass="23041">MSKKRIITISRSFGSGGRMIGEELARRLEYHFYDRNLLDLLSEKTGISEQGLESADEKLPQKILDHYVPTRVTDYNTSHYLFRMESKLIEELAEKECCVFIGRLADWILKDRDDVLNVFITAPDEDRIQRIMETEDVTQTQAEKLMVQIDKMRNNYYSYFTDRKWQHTKDRDIIVNSSLLGIEGTVGMLEYIVNASN</sequence>
<dbReference type="SUPFAM" id="SSF52540">
    <property type="entry name" value="P-loop containing nucleoside triphosphate hydrolases"/>
    <property type="match status" value="1"/>
</dbReference>
<reference evidence="1 2" key="1">
    <citation type="submission" date="2021-10" db="EMBL/GenBank/DDBJ databases">
        <title>Anaerobic single-cell dispensing facilitates the cultivation of human gut bacteria.</title>
        <authorList>
            <person name="Afrizal A."/>
        </authorList>
    </citation>
    <scope>NUCLEOTIDE SEQUENCE [LARGE SCALE GENOMIC DNA]</scope>
    <source>
        <strain evidence="1 2">CLA-AA-H246</strain>
    </source>
</reference>
<evidence type="ECO:0000313" key="1">
    <source>
        <dbReference type="EMBL" id="MCC2148070.1"/>
    </source>
</evidence>
<protein>
    <submittedName>
        <fullName evidence="1">Cytidylate kinase-like family protein</fullName>
    </submittedName>
</protein>
<keyword evidence="2" id="KW-1185">Reference proteome</keyword>
<organism evidence="1 2">
    <name type="scientific">Hominisplanchenecus faecis</name>
    <dbReference type="NCBI Taxonomy" id="2885351"/>
    <lineage>
        <taxon>Bacteria</taxon>
        <taxon>Bacillati</taxon>
        <taxon>Bacillota</taxon>
        <taxon>Clostridia</taxon>
        <taxon>Lachnospirales</taxon>
        <taxon>Lachnospiraceae</taxon>
        <taxon>Hominisplanchenecus</taxon>
    </lineage>
</organism>
<proteinExistence type="predicted"/>
<evidence type="ECO:0000313" key="2">
    <source>
        <dbReference type="Proteomes" id="UP001299235"/>
    </source>
</evidence>